<keyword evidence="6" id="KW-1185">Reference proteome</keyword>
<protein>
    <recommendedName>
        <fullName evidence="7">HD domain-containing protein</fullName>
    </recommendedName>
</protein>
<evidence type="ECO:0000256" key="1">
    <source>
        <dbReference type="SAM" id="Coils"/>
    </source>
</evidence>
<feature type="coiled-coil region" evidence="1">
    <location>
        <begin position="253"/>
        <end position="280"/>
    </location>
</feature>
<organism evidence="5 6">
    <name type="scientific">Propionigenium maris DSM 9537</name>
    <dbReference type="NCBI Taxonomy" id="1123000"/>
    <lineage>
        <taxon>Bacteria</taxon>
        <taxon>Fusobacteriati</taxon>
        <taxon>Fusobacteriota</taxon>
        <taxon>Fusobacteriia</taxon>
        <taxon>Fusobacteriales</taxon>
        <taxon>Fusobacteriaceae</taxon>
        <taxon>Propionigenium</taxon>
    </lineage>
</organism>
<dbReference type="PROSITE" id="PS51832">
    <property type="entry name" value="HD_GYP"/>
    <property type="match status" value="1"/>
</dbReference>
<feature type="transmembrane region" description="Helical" evidence="2">
    <location>
        <begin position="185"/>
        <end position="205"/>
    </location>
</feature>
<keyword evidence="1" id="KW-0175">Coiled coil</keyword>
<dbReference type="Gene3D" id="3.30.450.290">
    <property type="match status" value="1"/>
</dbReference>
<sequence length="495" mass="57482">MIRELNRSFINFYLKIATGIMAVIVVNIFFSFTLTDNLFHDYFEKHAEEEVFSALSGLDFGISVLLEKEDFNSIQRMVENIGAYSFIETIRVYDLHDRILSSNNKDEINKKLELTIVDKVIDQNKLQSISSNFEKKVFEVAVPIKGERYSSVSKNDIVGVIFVRANVESYERILLRNRNLFIKKYIASGILLLLSIFFLLINQFFMPIIKLFNAVVEVSDGDYKHEIKHNSHGEFSYLIQKFNSMIKQINIRDLELKKIKRKLEEQNDVLEKRVKERTRKIKVTQDITIRSLASLAEIRDNETGAHIQRTKDYVKVLAEDLREHPRFSHYLNEKNIELIVNSAPLHDIGKVGIPDSILMKPGKLTEEEFEKMKKHTTYGRDAIARTEKTMGTNSFLRFAKEIAYSHHEKWDGSGYPEGLSGEDIPVSARLMTIADVYDALMSKRHYKDALPHKEVVKIITEGDGRSMPEHFDPDVLESFKRVHQKFEEIFLKFSQ</sequence>
<dbReference type="SUPFAM" id="SSF103190">
    <property type="entry name" value="Sensory domain-like"/>
    <property type="match status" value="1"/>
</dbReference>
<dbReference type="GO" id="GO:0016020">
    <property type="term" value="C:membrane"/>
    <property type="evidence" value="ECO:0007669"/>
    <property type="project" value="InterPro"/>
</dbReference>
<comment type="caution">
    <text evidence="5">The sequence shown here is derived from an EMBL/GenBank/DDBJ whole genome shotgun (WGS) entry which is preliminary data.</text>
</comment>
<dbReference type="PANTHER" id="PTHR45228:SF5">
    <property type="entry name" value="CYCLIC DI-GMP PHOSPHODIESTERASE VC_1348-RELATED"/>
    <property type="match status" value="1"/>
</dbReference>
<proteinExistence type="predicted"/>
<keyword evidence="2" id="KW-0812">Transmembrane</keyword>
<dbReference type="Proteomes" id="UP001144471">
    <property type="component" value="Unassembled WGS sequence"/>
</dbReference>
<dbReference type="EMBL" id="BSDY01000013">
    <property type="protein sequence ID" value="GLI57095.1"/>
    <property type="molecule type" value="Genomic_DNA"/>
</dbReference>
<name>A0A9W6LPM4_9FUSO</name>
<dbReference type="InterPro" id="IPR037522">
    <property type="entry name" value="HD_GYP_dom"/>
</dbReference>
<dbReference type="Pfam" id="PF13487">
    <property type="entry name" value="HD_5"/>
    <property type="match status" value="1"/>
</dbReference>
<dbReference type="Gene3D" id="1.10.3210.10">
    <property type="entry name" value="Hypothetical protein af1432"/>
    <property type="match status" value="1"/>
</dbReference>
<accession>A0A9W6LPM4</accession>
<dbReference type="SUPFAM" id="SSF109604">
    <property type="entry name" value="HD-domain/PDEase-like"/>
    <property type="match status" value="1"/>
</dbReference>
<dbReference type="PANTHER" id="PTHR45228">
    <property type="entry name" value="CYCLIC DI-GMP PHOSPHODIESTERASE TM_0186-RELATED"/>
    <property type="match status" value="1"/>
</dbReference>
<feature type="domain" description="HAMP" evidence="3">
    <location>
        <begin position="202"/>
        <end position="254"/>
    </location>
</feature>
<dbReference type="InterPro" id="IPR029151">
    <property type="entry name" value="Sensor-like_sf"/>
</dbReference>
<feature type="transmembrane region" description="Helical" evidence="2">
    <location>
        <begin position="12"/>
        <end position="31"/>
    </location>
</feature>
<dbReference type="InterPro" id="IPR003607">
    <property type="entry name" value="HD/PDEase_dom"/>
</dbReference>
<evidence type="ECO:0000259" key="4">
    <source>
        <dbReference type="PROSITE" id="PS51832"/>
    </source>
</evidence>
<dbReference type="InterPro" id="IPR052020">
    <property type="entry name" value="Cyclic_di-GMP/3'3'-cGAMP_PDE"/>
</dbReference>
<evidence type="ECO:0000313" key="6">
    <source>
        <dbReference type="Proteomes" id="UP001144471"/>
    </source>
</evidence>
<dbReference type="CDD" id="cd00077">
    <property type="entry name" value="HDc"/>
    <property type="match status" value="1"/>
</dbReference>
<dbReference type="CDD" id="cd06225">
    <property type="entry name" value="HAMP"/>
    <property type="match status" value="1"/>
</dbReference>
<evidence type="ECO:0000256" key="2">
    <source>
        <dbReference type="SAM" id="Phobius"/>
    </source>
</evidence>
<dbReference type="GO" id="GO:0007165">
    <property type="term" value="P:signal transduction"/>
    <property type="evidence" value="ECO:0007669"/>
    <property type="project" value="InterPro"/>
</dbReference>
<feature type="domain" description="HD-GYP" evidence="4">
    <location>
        <begin position="281"/>
        <end position="495"/>
    </location>
</feature>
<evidence type="ECO:0000313" key="5">
    <source>
        <dbReference type="EMBL" id="GLI57095.1"/>
    </source>
</evidence>
<dbReference type="RefSeq" id="WP_281836557.1">
    <property type="nucleotide sequence ID" value="NZ_BSDY01000013.1"/>
</dbReference>
<keyword evidence="2" id="KW-0472">Membrane</keyword>
<dbReference type="AlphaFoldDB" id="A0A9W6LPM4"/>
<reference evidence="5" key="1">
    <citation type="submission" date="2022-12" db="EMBL/GenBank/DDBJ databases">
        <title>Reference genome sequencing for broad-spectrum identification of bacterial and archaeal isolates by mass spectrometry.</title>
        <authorList>
            <person name="Sekiguchi Y."/>
            <person name="Tourlousse D.M."/>
        </authorList>
    </citation>
    <scope>NUCLEOTIDE SEQUENCE</scope>
    <source>
        <strain evidence="5">10succ1</strain>
    </source>
</reference>
<keyword evidence="2" id="KW-1133">Transmembrane helix</keyword>
<dbReference type="Gene3D" id="6.10.340.10">
    <property type="match status" value="1"/>
</dbReference>
<dbReference type="SUPFAM" id="SSF158472">
    <property type="entry name" value="HAMP domain-like"/>
    <property type="match status" value="1"/>
</dbReference>
<dbReference type="PROSITE" id="PS50885">
    <property type="entry name" value="HAMP"/>
    <property type="match status" value="1"/>
</dbReference>
<evidence type="ECO:0000259" key="3">
    <source>
        <dbReference type="PROSITE" id="PS50885"/>
    </source>
</evidence>
<dbReference type="InterPro" id="IPR003660">
    <property type="entry name" value="HAMP_dom"/>
</dbReference>
<gene>
    <name evidence="5" type="ORF">PM10SUCC1_26090</name>
</gene>
<dbReference type="SMART" id="SM00471">
    <property type="entry name" value="HDc"/>
    <property type="match status" value="1"/>
</dbReference>
<evidence type="ECO:0008006" key="7">
    <source>
        <dbReference type="Google" id="ProtNLM"/>
    </source>
</evidence>